<comment type="caution">
    <text evidence="1">The sequence shown here is derived from an EMBL/GenBank/DDBJ whole genome shotgun (WGS) entry which is preliminary data.</text>
</comment>
<reference evidence="1" key="1">
    <citation type="journal article" date="2014" name="Front. Microbiol.">
        <title>High frequency of phylogenetically diverse reductive dehalogenase-homologous genes in deep subseafloor sedimentary metagenomes.</title>
        <authorList>
            <person name="Kawai M."/>
            <person name="Futagami T."/>
            <person name="Toyoda A."/>
            <person name="Takaki Y."/>
            <person name="Nishi S."/>
            <person name="Hori S."/>
            <person name="Arai W."/>
            <person name="Tsubouchi T."/>
            <person name="Morono Y."/>
            <person name="Uchiyama I."/>
            <person name="Ito T."/>
            <person name="Fujiyama A."/>
            <person name="Inagaki F."/>
            <person name="Takami H."/>
        </authorList>
    </citation>
    <scope>NUCLEOTIDE SEQUENCE</scope>
    <source>
        <strain evidence="1">Expedition CK06-06</strain>
    </source>
</reference>
<dbReference type="AlphaFoldDB" id="X1BLM1"/>
<dbReference type="EMBL" id="BART01023717">
    <property type="protein sequence ID" value="GAG95910.1"/>
    <property type="molecule type" value="Genomic_DNA"/>
</dbReference>
<sequence>MVNKALITAQLIDFLLAGLYGSYNREHTFNEARKTADKLNRPLVNYGCRNTEPFVSESDLNLDIEPRNVPHFELIPPDGRIPLPDNSAVVYASHVLEHVNNLDKVLTDMTRVGPTFIVLPPWWSLGNWINPMHRRVIVGDYAVEEPAAFALPLFIGLNLLNLSS</sequence>
<organism evidence="1">
    <name type="scientific">marine sediment metagenome</name>
    <dbReference type="NCBI Taxonomy" id="412755"/>
    <lineage>
        <taxon>unclassified sequences</taxon>
        <taxon>metagenomes</taxon>
        <taxon>ecological metagenomes</taxon>
    </lineage>
</organism>
<accession>X1BLM1</accession>
<evidence type="ECO:0008006" key="2">
    <source>
        <dbReference type="Google" id="ProtNLM"/>
    </source>
</evidence>
<name>X1BLM1_9ZZZZ</name>
<evidence type="ECO:0000313" key="1">
    <source>
        <dbReference type="EMBL" id="GAG95910.1"/>
    </source>
</evidence>
<protein>
    <recommendedName>
        <fullName evidence="2">Methyltransferase type 11 domain-containing protein</fullName>
    </recommendedName>
</protein>
<proteinExistence type="predicted"/>
<gene>
    <name evidence="1" type="ORF">S01H4_43066</name>
</gene>